<protein>
    <submittedName>
        <fullName evidence="2">Lytic transglycosylase domain-containing protein</fullName>
    </submittedName>
</protein>
<name>A0ABS0IZ82_9BACT</name>
<evidence type="ECO:0000313" key="3">
    <source>
        <dbReference type="Proteomes" id="UP001194469"/>
    </source>
</evidence>
<dbReference type="Proteomes" id="UP001194469">
    <property type="component" value="Unassembled WGS sequence"/>
</dbReference>
<evidence type="ECO:0000259" key="1">
    <source>
        <dbReference type="Pfam" id="PF01464"/>
    </source>
</evidence>
<sequence>MDPKQLTQLINDAATRHGLPPELVAAMVRVESTDNPWATRFEPGFYARYVEKNADVKAVSPCSLDTERRLRATSFGLLQVMGQVARERGFKGAYLTELCDPATGLDIGCKHLAAFAARFKAAFGWSAVCAAYNGGAGAVKGHNNYTNPEYPAKVLRALGGTWPV</sequence>
<reference evidence="2 3" key="1">
    <citation type="submission" date="2019-08" db="EMBL/GenBank/DDBJ databases">
        <authorList>
            <person name="Luo N."/>
        </authorList>
    </citation>
    <scope>NUCLEOTIDE SEQUENCE [LARGE SCALE GENOMIC DNA]</scope>
    <source>
        <strain evidence="2 3">NCIMB 9442</strain>
    </source>
</reference>
<evidence type="ECO:0000313" key="2">
    <source>
        <dbReference type="EMBL" id="MBG3875505.1"/>
    </source>
</evidence>
<dbReference type="Gene3D" id="1.10.530.10">
    <property type="match status" value="1"/>
</dbReference>
<organism evidence="2 3">
    <name type="scientific">Nitratidesulfovibrio oxamicus</name>
    <dbReference type="NCBI Taxonomy" id="32016"/>
    <lineage>
        <taxon>Bacteria</taxon>
        <taxon>Pseudomonadati</taxon>
        <taxon>Thermodesulfobacteriota</taxon>
        <taxon>Desulfovibrionia</taxon>
        <taxon>Desulfovibrionales</taxon>
        <taxon>Desulfovibrionaceae</taxon>
        <taxon>Nitratidesulfovibrio</taxon>
    </lineage>
</organism>
<accession>A0ABS0IZ82</accession>
<dbReference type="EMBL" id="VRYY01000006">
    <property type="protein sequence ID" value="MBG3875505.1"/>
    <property type="molecule type" value="Genomic_DNA"/>
</dbReference>
<dbReference type="SUPFAM" id="SSF53955">
    <property type="entry name" value="Lysozyme-like"/>
    <property type="match status" value="1"/>
</dbReference>
<dbReference type="Pfam" id="PF01464">
    <property type="entry name" value="SLT"/>
    <property type="match status" value="1"/>
</dbReference>
<dbReference type="InterPro" id="IPR023346">
    <property type="entry name" value="Lysozyme-like_dom_sf"/>
</dbReference>
<feature type="domain" description="Transglycosylase SLT" evidence="1">
    <location>
        <begin position="9"/>
        <end position="146"/>
    </location>
</feature>
<gene>
    <name evidence="2" type="ORF">FVW20_00300</name>
</gene>
<dbReference type="CDD" id="cd00254">
    <property type="entry name" value="LT-like"/>
    <property type="match status" value="1"/>
</dbReference>
<proteinExistence type="predicted"/>
<dbReference type="InterPro" id="IPR008258">
    <property type="entry name" value="Transglycosylase_SLT_dom_1"/>
</dbReference>
<keyword evidence="3" id="KW-1185">Reference proteome</keyword>
<comment type="caution">
    <text evidence="2">The sequence shown here is derived from an EMBL/GenBank/DDBJ whole genome shotgun (WGS) entry which is preliminary data.</text>
</comment>
<dbReference type="RefSeq" id="WP_196607793.1">
    <property type="nucleotide sequence ID" value="NZ_VRYY01000006.1"/>
</dbReference>